<dbReference type="Pfam" id="PF01827">
    <property type="entry name" value="FTH"/>
    <property type="match status" value="1"/>
</dbReference>
<dbReference type="CDD" id="cd22150">
    <property type="entry name" value="F-box_CeFBXA-like"/>
    <property type="match status" value="1"/>
</dbReference>
<reference evidence="2 4" key="1">
    <citation type="submission" date="2019-12" db="EMBL/GenBank/DDBJ databases">
        <title>Chromosome-level assembly of the Caenorhabditis remanei genome.</title>
        <authorList>
            <person name="Teterina A.A."/>
            <person name="Willis J.H."/>
            <person name="Phillips P.C."/>
        </authorList>
    </citation>
    <scope>NUCLEOTIDE SEQUENCE [LARGE SCALE GENOMIC DNA]</scope>
    <source>
        <strain evidence="2 4">PX506</strain>
        <tissue evidence="2">Whole organism</tissue>
    </source>
</reference>
<dbReference type="PROSITE" id="PS50181">
    <property type="entry name" value="FBOX"/>
    <property type="match status" value="1"/>
</dbReference>
<dbReference type="Pfam" id="PF00646">
    <property type="entry name" value="F-box"/>
    <property type="match status" value="1"/>
</dbReference>
<dbReference type="KEGG" id="crq:GCK72_011216"/>
<dbReference type="Proteomes" id="UP000483820">
    <property type="component" value="Chromosome III"/>
</dbReference>
<dbReference type="EMBL" id="WUAV01000003">
    <property type="protein sequence ID" value="KAF1763193.1"/>
    <property type="molecule type" value="Genomic_DNA"/>
</dbReference>
<dbReference type="GO" id="GO:0045087">
    <property type="term" value="P:innate immune response"/>
    <property type="evidence" value="ECO:0007669"/>
    <property type="project" value="TreeGrafter"/>
</dbReference>
<organism evidence="2 4">
    <name type="scientific">Caenorhabditis remanei</name>
    <name type="common">Caenorhabditis vulgaris</name>
    <dbReference type="NCBI Taxonomy" id="31234"/>
    <lineage>
        <taxon>Eukaryota</taxon>
        <taxon>Metazoa</taxon>
        <taxon>Ecdysozoa</taxon>
        <taxon>Nematoda</taxon>
        <taxon>Chromadorea</taxon>
        <taxon>Rhabditida</taxon>
        <taxon>Rhabditina</taxon>
        <taxon>Rhabditomorpha</taxon>
        <taxon>Rhabditoidea</taxon>
        <taxon>Rhabditidae</taxon>
        <taxon>Peloderinae</taxon>
        <taxon>Caenorhabditis</taxon>
    </lineage>
</organism>
<dbReference type="InterPro" id="IPR040161">
    <property type="entry name" value="FB224"/>
</dbReference>
<evidence type="ECO:0000313" key="2">
    <source>
        <dbReference type="EMBL" id="KAF1762951.1"/>
    </source>
</evidence>
<dbReference type="RefSeq" id="XP_053587871.1">
    <property type="nucleotide sequence ID" value="XM_053728294.1"/>
</dbReference>
<accession>A0A6A5H7V9</accession>
<protein>
    <recommendedName>
        <fullName evidence="1">F-box domain-containing protein</fullName>
    </recommendedName>
</protein>
<dbReference type="PANTHER" id="PTHR23015:SF4">
    <property type="entry name" value="DUF38 DOMAIN-CONTAINING PROTEIN-RELATED"/>
    <property type="match status" value="1"/>
</dbReference>
<sequence length="410" mass="48113">MLCLKWFNTSLIVKTKKLLGYEQLEGPIMNMPDLVMRKIMENVDFITMLKLRKVCHAFRNFIDETKLDNDLVQVNINVRPSAIYATIYFNSQYEQSVNFYYIRYGNNCLLKVTEGGNEEAKFIKNLDPADAFFNDFGVILRNQSKPLENMKIEKWSYDWYTGEHYDLDVINSLQASSSIYGWCTSSRPLEDFYEIHDHLSKINDKYAMQPIADKFHDCFDCILKSRESLIPIQTLEIEVSRPSYFLNMVRLIDVKQLEGIVISKAYEKKNEEDGKQLDLNEIVELDVFKYIQKLNISDFKVSVPLETFLHIPNLRVSVSTITIEDILLIKKNMITSPTARSRRVYYDHIKDEDTITNTLGHANPDNIKLHWYFKLPESDQTLQISKENYDSCFSFTWTKTVWIPKYAVVY</sequence>
<comment type="caution">
    <text evidence="2">The sequence shown here is derived from an EMBL/GenBank/DDBJ whole genome shotgun (WGS) entry which is preliminary data.</text>
</comment>
<dbReference type="PANTHER" id="PTHR23015">
    <property type="entry name" value="UNCHARACTERIZED C.ELEGANS PROTEIN"/>
    <property type="match status" value="1"/>
</dbReference>
<dbReference type="CTD" id="9812040"/>
<gene>
    <name evidence="2" type="ORF">GCK72_011216</name>
    <name evidence="3" type="ORF">GCK72_011459</name>
</gene>
<feature type="domain" description="F-box" evidence="1">
    <location>
        <begin position="25"/>
        <end position="74"/>
    </location>
</feature>
<dbReference type="EMBL" id="WUAV01000003">
    <property type="protein sequence ID" value="KAF1762951.1"/>
    <property type="molecule type" value="Genomic_DNA"/>
</dbReference>
<evidence type="ECO:0000313" key="4">
    <source>
        <dbReference type="Proteomes" id="UP000483820"/>
    </source>
</evidence>
<dbReference type="InterPro" id="IPR002900">
    <property type="entry name" value="DUF38/FTH_CAE_spp"/>
</dbReference>
<dbReference type="GeneID" id="9812040"/>
<evidence type="ECO:0000313" key="3">
    <source>
        <dbReference type="EMBL" id="KAF1763193.1"/>
    </source>
</evidence>
<proteinExistence type="predicted"/>
<evidence type="ECO:0000259" key="1">
    <source>
        <dbReference type="PROSITE" id="PS50181"/>
    </source>
</evidence>
<dbReference type="AlphaFoldDB" id="A0A6A5H7V9"/>
<dbReference type="InterPro" id="IPR001810">
    <property type="entry name" value="F-box_dom"/>
</dbReference>
<name>A0A6A5H7V9_CAERE</name>
<dbReference type="SMART" id="SM00256">
    <property type="entry name" value="FBOX"/>
    <property type="match status" value="1"/>
</dbReference>